<evidence type="ECO:0000256" key="12">
    <source>
        <dbReference type="HAMAP-Rule" id="MF_00071"/>
    </source>
</evidence>
<evidence type="ECO:0000259" key="13">
    <source>
        <dbReference type="PROSITE" id="PS51722"/>
    </source>
</evidence>
<dbReference type="FunFam" id="3.30.70.240:FF:000007">
    <property type="entry name" value="Translation factor GUF1, mitochondrial"/>
    <property type="match status" value="1"/>
</dbReference>
<evidence type="ECO:0000256" key="3">
    <source>
        <dbReference type="ARBA" id="ARBA00022741"/>
    </source>
</evidence>
<comment type="subcellular location">
    <subcellularLocation>
        <location evidence="12">Cell membrane</location>
        <topology evidence="12">Peripheral membrane protein</topology>
        <orientation evidence="12">Cytoplasmic side</orientation>
    </subcellularLocation>
</comment>
<reference evidence="14 15" key="1">
    <citation type="submission" date="2020-01" db="EMBL/GenBank/DDBJ databases">
        <title>Genomic analysis of Aminipila sp. CBA3637.</title>
        <authorList>
            <person name="Kim Y.B."/>
            <person name="Roh S.W."/>
        </authorList>
    </citation>
    <scope>NUCLEOTIDE SEQUENCE [LARGE SCALE GENOMIC DNA]</scope>
    <source>
        <strain evidence="14 15">CBA3637</strain>
    </source>
</reference>
<evidence type="ECO:0000256" key="4">
    <source>
        <dbReference type="ARBA" id="ARBA00022801"/>
    </source>
</evidence>
<dbReference type="AlphaFoldDB" id="A0A6P1MBE1"/>
<dbReference type="InterPro" id="IPR004161">
    <property type="entry name" value="EFTu-like_2"/>
</dbReference>
<evidence type="ECO:0000256" key="9">
    <source>
        <dbReference type="ARBA" id="ARBA00057626"/>
    </source>
</evidence>
<dbReference type="FunFam" id="3.30.70.870:FF:000004">
    <property type="entry name" value="Translation factor GUF1, mitochondrial"/>
    <property type="match status" value="1"/>
</dbReference>
<dbReference type="KEGG" id="amic:Ami3637_01100"/>
<evidence type="ECO:0000256" key="5">
    <source>
        <dbReference type="ARBA" id="ARBA00022917"/>
    </source>
</evidence>
<dbReference type="Pfam" id="PF03144">
    <property type="entry name" value="GTP_EFTU_D2"/>
    <property type="match status" value="1"/>
</dbReference>
<dbReference type="InterPro" id="IPR000795">
    <property type="entry name" value="T_Tr_GTP-bd_dom"/>
</dbReference>
<dbReference type="Pfam" id="PF06421">
    <property type="entry name" value="LepA_C"/>
    <property type="match status" value="1"/>
</dbReference>
<feature type="binding site" evidence="12">
    <location>
        <begin position="135"/>
        <end position="138"/>
    </location>
    <ligand>
        <name>GTP</name>
        <dbReference type="ChEBI" id="CHEBI:37565"/>
    </ligand>
</feature>
<dbReference type="InterPro" id="IPR027417">
    <property type="entry name" value="P-loop_NTPase"/>
</dbReference>
<comment type="function">
    <text evidence="9 12">Required for accurate and efficient protein synthesis under certain stress conditions. May act as a fidelity factor of the translation reaction, by catalyzing a one-codon backward translocation of tRNAs on improperly translocated ribosomes. Back-translocation proceeds from a post-translocation (POST) complex to a pre-translocation (PRE) complex, thus giving elongation factor G a second chance to translocate the tRNAs correctly. Binds to ribosomes in a GTP-dependent manner.</text>
</comment>
<dbReference type="Pfam" id="PF14492">
    <property type="entry name" value="EFG_III"/>
    <property type="match status" value="1"/>
</dbReference>
<dbReference type="InterPro" id="IPR000640">
    <property type="entry name" value="EFG_V-like"/>
</dbReference>
<dbReference type="GO" id="GO:0005525">
    <property type="term" value="F:GTP binding"/>
    <property type="evidence" value="ECO:0007669"/>
    <property type="project" value="UniProtKB-UniRule"/>
</dbReference>
<dbReference type="PROSITE" id="PS00301">
    <property type="entry name" value="G_TR_1"/>
    <property type="match status" value="1"/>
</dbReference>
<dbReference type="SMART" id="SM00838">
    <property type="entry name" value="EFG_C"/>
    <property type="match status" value="1"/>
</dbReference>
<dbReference type="GO" id="GO:0005886">
    <property type="term" value="C:plasma membrane"/>
    <property type="evidence" value="ECO:0007669"/>
    <property type="project" value="UniProtKB-SubCell"/>
</dbReference>
<sequence>MDSYQKHIRNFSIIAHIDHGKSTLADRIIEKTGLVAHRDMKEQFLDNMDLERERGITIKLQTTRLVYKAKNGEEYIFNLIDTPGHVDFTYEVSRSLAACEGAVLIVDATQGVEAQTLANVYLALDENLEIIPTLNKIDLASARPDEVKLEIEDIIGIDAENAPLVSAKEGIGIEDLLEAIVAQVPAPSGSIEGKLKALIFDSYYDNYKGVVIYTRVFDGRVKKGDTIRMMNTKKKYEVTEVGVCSPGPVPCKELRAGEVGYICASIKQVADARVGDTITLDGNPTAEALPGYKKVQSMVYCGIYPAEGEKYENVKDALEKLQVNDAAFNFEAETSQALGFGFRCGFLGLLHMEIIVERLEREFDLAVITTSPSVIYKVVMNNGDILMIQNPSNLPKPTEIEHIEEPIVKADVMIPKEYVGAIMELCQDRRGKMIHMEYITETRVQLHYEMPLNEVIYDFFDALKSKTRGYGSLDYEFIRYERSQVVKMDVLLNKDLVDAFSMIVHESKAYARGKFVCEKLKEIIPMHQFEVPIQAAIGQKVIARETVRAYRKDVIAKCYGGDISRKKKLLEKQKEGKKRMRQFGTVEVPQEAFTAVLKYDDNK</sequence>
<keyword evidence="2 12" id="KW-1003">Cell membrane</keyword>
<evidence type="ECO:0000256" key="6">
    <source>
        <dbReference type="ARBA" id="ARBA00023134"/>
    </source>
</evidence>
<dbReference type="CDD" id="cd01890">
    <property type="entry name" value="LepA"/>
    <property type="match status" value="1"/>
</dbReference>
<accession>A0A6P1MBE1</accession>
<keyword evidence="3 12" id="KW-0547">Nucleotide-binding</keyword>
<dbReference type="RefSeq" id="WP_162360947.1">
    <property type="nucleotide sequence ID" value="NZ_CP047591.1"/>
</dbReference>
<dbReference type="PRINTS" id="PR00315">
    <property type="entry name" value="ELONGATNFCT"/>
</dbReference>
<comment type="catalytic activity">
    <reaction evidence="8 12">
        <text>GTP + H2O = GDP + phosphate + H(+)</text>
        <dbReference type="Rhea" id="RHEA:19669"/>
        <dbReference type="ChEBI" id="CHEBI:15377"/>
        <dbReference type="ChEBI" id="CHEBI:15378"/>
        <dbReference type="ChEBI" id="CHEBI:37565"/>
        <dbReference type="ChEBI" id="CHEBI:43474"/>
        <dbReference type="ChEBI" id="CHEBI:58189"/>
        <dbReference type="EC" id="3.6.5.n1"/>
    </reaction>
</comment>
<dbReference type="InterPro" id="IPR035647">
    <property type="entry name" value="EFG_III/V"/>
</dbReference>
<dbReference type="CDD" id="cd03699">
    <property type="entry name" value="EF4_II"/>
    <property type="match status" value="1"/>
</dbReference>
<dbReference type="HAMAP" id="MF_00071">
    <property type="entry name" value="LepA"/>
    <property type="match status" value="1"/>
</dbReference>
<organism evidence="14 15">
    <name type="scientific">Aminipila terrae</name>
    <dbReference type="NCBI Taxonomy" id="2697030"/>
    <lineage>
        <taxon>Bacteria</taxon>
        <taxon>Bacillati</taxon>
        <taxon>Bacillota</taxon>
        <taxon>Clostridia</taxon>
        <taxon>Peptostreptococcales</taxon>
        <taxon>Anaerovoracaceae</taxon>
        <taxon>Aminipila</taxon>
    </lineage>
</organism>
<evidence type="ECO:0000313" key="15">
    <source>
        <dbReference type="Proteomes" id="UP000463883"/>
    </source>
</evidence>
<dbReference type="SUPFAM" id="SSF52540">
    <property type="entry name" value="P-loop containing nucleoside triphosphate hydrolases"/>
    <property type="match status" value="1"/>
</dbReference>
<dbReference type="PROSITE" id="PS51722">
    <property type="entry name" value="G_TR_2"/>
    <property type="match status" value="1"/>
</dbReference>
<dbReference type="FunFam" id="2.40.30.10:FF:000015">
    <property type="entry name" value="Translation factor GUF1, mitochondrial"/>
    <property type="match status" value="1"/>
</dbReference>
<feature type="binding site" evidence="12">
    <location>
        <begin position="18"/>
        <end position="23"/>
    </location>
    <ligand>
        <name>GTP</name>
        <dbReference type="ChEBI" id="CHEBI:37565"/>
    </ligand>
</feature>
<protein>
    <recommendedName>
        <fullName evidence="11 12">Elongation factor 4</fullName>
        <shortName evidence="12">EF-4</shortName>
        <ecNumber evidence="11 12">3.6.5.n1</ecNumber>
    </recommendedName>
    <alternativeName>
        <fullName evidence="12">Ribosomal back-translocase LepA</fullName>
    </alternativeName>
</protein>
<keyword evidence="14" id="KW-0251">Elongation factor</keyword>
<dbReference type="GO" id="GO:0043022">
    <property type="term" value="F:ribosome binding"/>
    <property type="evidence" value="ECO:0007669"/>
    <property type="project" value="UniProtKB-UniRule"/>
</dbReference>
<keyword evidence="4 12" id="KW-0378">Hydrolase</keyword>
<dbReference type="Gene3D" id="3.30.70.240">
    <property type="match status" value="1"/>
</dbReference>
<dbReference type="InterPro" id="IPR041095">
    <property type="entry name" value="EFG_II"/>
</dbReference>
<keyword evidence="5 12" id="KW-0648">Protein biosynthesis</keyword>
<dbReference type="InterPro" id="IPR005225">
    <property type="entry name" value="Small_GTP-bd"/>
</dbReference>
<dbReference type="FunFam" id="3.40.50.300:FF:000078">
    <property type="entry name" value="Elongation factor 4"/>
    <property type="match status" value="1"/>
</dbReference>
<evidence type="ECO:0000256" key="10">
    <source>
        <dbReference type="ARBA" id="ARBA00061052"/>
    </source>
</evidence>
<dbReference type="Gene3D" id="2.40.30.10">
    <property type="entry name" value="Translation factors"/>
    <property type="match status" value="1"/>
</dbReference>
<dbReference type="PANTHER" id="PTHR43512">
    <property type="entry name" value="TRANSLATION FACTOR GUF1-RELATED"/>
    <property type="match status" value="1"/>
</dbReference>
<dbReference type="InterPro" id="IPR013842">
    <property type="entry name" value="LepA_CTD"/>
</dbReference>
<dbReference type="Proteomes" id="UP000463883">
    <property type="component" value="Chromosome"/>
</dbReference>
<dbReference type="NCBIfam" id="TIGR00231">
    <property type="entry name" value="small_GTP"/>
    <property type="match status" value="1"/>
</dbReference>
<dbReference type="GO" id="GO:0003746">
    <property type="term" value="F:translation elongation factor activity"/>
    <property type="evidence" value="ECO:0007669"/>
    <property type="project" value="UniProtKB-UniRule"/>
</dbReference>
<dbReference type="GO" id="GO:0045727">
    <property type="term" value="P:positive regulation of translation"/>
    <property type="evidence" value="ECO:0007669"/>
    <property type="project" value="UniProtKB-UniRule"/>
</dbReference>
<keyword evidence="6 12" id="KW-0342">GTP-binding</keyword>
<dbReference type="FunFam" id="3.30.70.2570:FF:000001">
    <property type="entry name" value="Translation factor GUF1, mitochondrial"/>
    <property type="match status" value="1"/>
</dbReference>
<dbReference type="InterPro" id="IPR031157">
    <property type="entry name" value="G_TR_CS"/>
</dbReference>
<evidence type="ECO:0000256" key="2">
    <source>
        <dbReference type="ARBA" id="ARBA00022475"/>
    </source>
</evidence>
<dbReference type="InterPro" id="IPR038363">
    <property type="entry name" value="LepA_C_sf"/>
</dbReference>
<evidence type="ECO:0000256" key="7">
    <source>
        <dbReference type="ARBA" id="ARBA00023136"/>
    </source>
</evidence>
<dbReference type="InterPro" id="IPR035654">
    <property type="entry name" value="LepA_IV"/>
</dbReference>
<keyword evidence="15" id="KW-1185">Reference proteome</keyword>
<dbReference type="Gene3D" id="3.30.70.870">
    <property type="entry name" value="Elongation Factor G (Translational Gtpase), domain 3"/>
    <property type="match status" value="1"/>
</dbReference>
<dbReference type="NCBIfam" id="TIGR01393">
    <property type="entry name" value="lepA"/>
    <property type="match status" value="1"/>
</dbReference>
<dbReference type="SUPFAM" id="SSF54980">
    <property type="entry name" value="EF-G C-terminal domain-like"/>
    <property type="match status" value="2"/>
</dbReference>
<gene>
    <name evidence="12 14" type="primary">lepA</name>
    <name evidence="14" type="ORF">Ami3637_01100</name>
</gene>
<comment type="similarity">
    <text evidence="1 12">Belongs to the TRAFAC class translation factor GTPase superfamily. Classic translation factor GTPase family. LepA subfamily.</text>
</comment>
<evidence type="ECO:0000313" key="14">
    <source>
        <dbReference type="EMBL" id="QHI71171.1"/>
    </source>
</evidence>
<feature type="domain" description="Tr-type G" evidence="13">
    <location>
        <begin position="6"/>
        <end position="188"/>
    </location>
</feature>
<dbReference type="EMBL" id="CP047591">
    <property type="protein sequence ID" value="QHI71171.1"/>
    <property type="molecule type" value="Genomic_DNA"/>
</dbReference>
<evidence type="ECO:0000256" key="8">
    <source>
        <dbReference type="ARBA" id="ARBA00050293"/>
    </source>
</evidence>
<dbReference type="PANTHER" id="PTHR43512:SF4">
    <property type="entry name" value="TRANSLATION FACTOR GUF1 HOMOLOG, CHLOROPLASTIC"/>
    <property type="match status" value="1"/>
</dbReference>
<dbReference type="Gene3D" id="3.30.70.2570">
    <property type="entry name" value="Elongation factor 4, C-terminal domain"/>
    <property type="match status" value="1"/>
</dbReference>
<comment type="similarity">
    <text evidence="10">Belongs to the GTP-binding elongation factor family. LepA subfamily.</text>
</comment>
<dbReference type="EC" id="3.6.5.n1" evidence="11 12"/>
<dbReference type="Pfam" id="PF00679">
    <property type="entry name" value="EFG_C"/>
    <property type="match status" value="1"/>
</dbReference>
<dbReference type="Pfam" id="PF00009">
    <property type="entry name" value="GTP_EFTU"/>
    <property type="match status" value="1"/>
</dbReference>
<proteinExistence type="inferred from homology"/>
<dbReference type="CDD" id="cd16260">
    <property type="entry name" value="EF4_III"/>
    <property type="match status" value="1"/>
</dbReference>
<evidence type="ECO:0000256" key="1">
    <source>
        <dbReference type="ARBA" id="ARBA00005454"/>
    </source>
</evidence>
<dbReference type="GO" id="GO:0003924">
    <property type="term" value="F:GTPase activity"/>
    <property type="evidence" value="ECO:0007669"/>
    <property type="project" value="UniProtKB-UniRule"/>
</dbReference>
<name>A0A6P1MBE1_9FIRM</name>
<dbReference type="InterPro" id="IPR006297">
    <property type="entry name" value="EF-4"/>
</dbReference>
<dbReference type="Gene3D" id="3.40.50.300">
    <property type="entry name" value="P-loop containing nucleotide triphosphate hydrolases"/>
    <property type="match status" value="1"/>
</dbReference>
<dbReference type="CDD" id="cd03709">
    <property type="entry name" value="lepA_C"/>
    <property type="match status" value="1"/>
</dbReference>
<evidence type="ECO:0000256" key="11">
    <source>
        <dbReference type="ARBA" id="ARBA00066744"/>
    </source>
</evidence>
<keyword evidence="7 12" id="KW-0472">Membrane</keyword>